<dbReference type="PANTHER" id="PTHR43257">
    <property type="entry name" value="PYRUVATE DEHYDROGENASE E1 COMPONENT BETA SUBUNIT"/>
    <property type="match status" value="1"/>
</dbReference>
<dbReference type="STRING" id="980251.GCA_001642875_01956"/>
<dbReference type="InterPro" id="IPR029061">
    <property type="entry name" value="THDP-binding"/>
</dbReference>
<evidence type="ECO:0000256" key="5">
    <source>
        <dbReference type="SAM" id="MobiDB-lite"/>
    </source>
</evidence>
<comment type="function">
    <text evidence="2">E1 component of the 2-oxoglutarate dehydrogenase (OGDH) complex which catalyzes the decarboxylation of 2-oxoglutarate, the first step in the conversion of 2-oxoglutarate to succinyl-CoA and CO(2).</text>
</comment>
<keyword evidence="4" id="KW-0786">Thiamine pyrophosphate</keyword>
<dbReference type="EC" id="1.2.4.4" evidence="7"/>
<dbReference type="PANTHER" id="PTHR43257:SF2">
    <property type="entry name" value="PYRUVATE DEHYDROGENASE E1 COMPONENT SUBUNIT BETA"/>
    <property type="match status" value="1"/>
</dbReference>
<dbReference type="CDD" id="cd02000">
    <property type="entry name" value="TPP_E1_PDC_ADC_BCADC"/>
    <property type="match status" value="1"/>
</dbReference>
<dbReference type="KEGG" id="mff:MFFC18_09840"/>
<dbReference type="Gene3D" id="3.40.50.920">
    <property type="match status" value="1"/>
</dbReference>
<evidence type="ECO:0000256" key="3">
    <source>
        <dbReference type="ARBA" id="ARBA00023002"/>
    </source>
</evidence>
<dbReference type="InterPro" id="IPR033248">
    <property type="entry name" value="Transketolase_C"/>
</dbReference>
<reference evidence="7 8" key="1">
    <citation type="submission" date="2019-08" db="EMBL/GenBank/DDBJ databases">
        <title>Deep-cultivation of Planctomycetes and their phenomic and genomic characterization uncovers novel biology.</title>
        <authorList>
            <person name="Wiegand S."/>
            <person name="Jogler M."/>
            <person name="Boedeker C."/>
            <person name="Pinto D."/>
            <person name="Vollmers J."/>
            <person name="Rivas-Marin E."/>
            <person name="Kohn T."/>
            <person name="Peeters S.H."/>
            <person name="Heuer A."/>
            <person name="Rast P."/>
            <person name="Oberbeckmann S."/>
            <person name="Bunk B."/>
            <person name="Jeske O."/>
            <person name="Meyerdierks A."/>
            <person name="Storesund J.E."/>
            <person name="Kallscheuer N."/>
            <person name="Luecker S."/>
            <person name="Lage O.M."/>
            <person name="Pohl T."/>
            <person name="Merkel B.J."/>
            <person name="Hornburger P."/>
            <person name="Mueller R.-W."/>
            <person name="Bruemmer F."/>
            <person name="Labrenz M."/>
            <person name="Spormann A.M."/>
            <person name="Op den Camp H."/>
            <person name="Overmann J."/>
            <person name="Amann R."/>
            <person name="Jetten M.S.M."/>
            <person name="Mascher T."/>
            <person name="Medema M.H."/>
            <person name="Devos D.P."/>
            <person name="Kaster A.-K."/>
            <person name="Ovreas L."/>
            <person name="Rohde M."/>
            <person name="Galperin M.Y."/>
            <person name="Jogler C."/>
        </authorList>
    </citation>
    <scope>NUCLEOTIDE SEQUENCE [LARGE SCALE GENOMIC DNA]</scope>
    <source>
        <strain evidence="7 8">FC18</strain>
    </source>
</reference>
<dbReference type="AlphaFoldDB" id="A0A5B9P8D5"/>
<evidence type="ECO:0000256" key="4">
    <source>
        <dbReference type="ARBA" id="ARBA00023052"/>
    </source>
</evidence>
<evidence type="ECO:0000313" key="8">
    <source>
        <dbReference type="Proteomes" id="UP000322214"/>
    </source>
</evidence>
<dbReference type="Pfam" id="PF02779">
    <property type="entry name" value="Transket_pyr"/>
    <property type="match status" value="1"/>
</dbReference>
<accession>A0A5B9P8D5</accession>
<keyword evidence="3 7" id="KW-0560">Oxidoreductase</keyword>
<dbReference type="Pfam" id="PF02780">
    <property type="entry name" value="Transketolase_C"/>
    <property type="match status" value="1"/>
</dbReference>
<dbReference type="InterPro" id="IPR009014">
    <property type="entry name" value="Transketo_C/PFOR_II"/>
</dbReference>
<dbReference type="SUPFAM" id="SSF52518">
    <property type="entry name" value="Thiamin diphosphate-binding fold (THDP-binding)"/>
    <property type="match status" value="2"/>
</dbReference>
<feature type="domain" description="Transketolase-like pyrimidine-binding" evidence="6">
    <location>
        <begin position="351"/>
        <end position="527"/>
    </location>
</feature>
<sequence length="673" mass="75174">MSNSNAEMAPASTENRDLERNQNVAYDPVEMLKLMYLSREGDRREGVLHRQSKGWFQVAGMGHETLAVVAKAMKEGDYLFPYYRDRAMVLARGITNAQLATAYFAKAGSSSKGRQMPGHYSDRSKNVWSVPTPTGANALPGCGVAWAMQLEGKPNLVVATVGDAASRQGEFYEAVSFAVERNLPIVFIVEDNNYGISTNTEKFNPFKLGIFNDNLVKHVDARHPDHLHEFMVPILEQARSGNGPSVVVCEIDRLCSHTSSDDHRVYRPKDEIEEMFDRDPIDIYSRELIESAKLTQEEWDSIREEINQQVDQEYIAAENEPDPTEAELFDDLFAAEEPQAVVPPLEGNKTWRMVDAINHIFKQRLASNDQTIFFGEDIEAPKGGVFGMTNDLSHDYPTRAFNSPLAEATIAGVGIGMASYGMRPVFEIQFIDFSGPAMNQIGQNLGTLRWRTGGEWKCPMVMYAPYGAYLPGGSLWHSQANESIFAHLPGIRVVVPGTPEDAAGLMWTAMHADDPTMFLVPKHLFRQQMKVEEVVAVPFGSARVRQEGEDVTIVTWGNCIEQAFEAAKRMDEECSCEIIDLRSIQPWDRDTILESVEKTGRLVVIQEDGRSCSVGQMIITDLLADEEGFYHFVSPPQLVSKPDIHIGYNPIYEYAALPDVDDVVAAIDLTLRE</sequence>
<comment type="cofactor">
    <cofactor evidence="1">
        <name>thiamine diphosphate</name>
        <dbReference type="ChEBI" id="CHEBI:58937"/>
    </cofactor>
</comment>
<feature type="region of interest" description="Disordered" evidence="5">
    <location>
        <begin position="1"/>
        <end position="22"/>
    </location>
</feature>
<dbReference type="InterPro" id="IPR005475">
    <property type="entry name" value="Transketolase-like_Pyr-bd"/>
</dbReference>
<name>A0A5B9P8D5_9BACT</name>
<dbReference type="InterPro" id="IPR001017">
    <property type="entry name" value="DH_E1"/>
</dbReference>
<proteinExistence type="predicted"/>
<dbReference type="Pfam" id="PF00676">
    <property type="entry name" value="E1_dh"/>
    <property type="match status" value="1"/>
</dbReference>
<organism evidence="7 8">
    <name type="scientific">Mariniblastus fucicola</name>
    <dbReference type="NCBI Taxonomy" id="980251"/>
    <lineage>
        <taxon>Bacteria</taxon>
        <taxon>Pseudomonadati</taxon>
        <taxon>Planctomycetota</taxon>
        <taxon>Planctomycetia</taxon>
        <taxon>Pirellulales</taxon>
        <taxon>Pirellulaceae</taxon>
        <taxon>Mariniblastus</taxon>
    </lineage>
</organism>
<dbReference type="SMART" id="SM00861">
    <property type="entry name" value="Transket_pyr"/>
    <property type="match status" value="1"/>
</dbReference>
<dbReference type="GO" id="GO:0003863">
    <property type="term" value="F:branched-chain 2-oxo acid dehydrogenase activity"/>
    <property type="evidence" value="ECO:0007669"/>
    <property type="project" value="UniProtKB-EC"/>
</dbReference>
<dbReference type="EMBL" id="CP042912">
    <property type="protein sequence ID" value="QEG21130.1"/>
    <property type="molecule type" value="Genomic_DNA"/>
</dbReference>
<protein>
    <submittedName>
        <fullName evidence="7">2-oxoisovalerate dehydrogenase subunit beta</fullName>
        <ecNumber evidence="7">1.2.4.4</ecNumber>
    </submittedName>
</protein>
<keyword evidence="8" id="KW-1185">Reference proteome</keyword>
<evidence type="ECO:0000313" key="7">
    <source>
        <dbReference type="EMBL" id="QEG21130.1"/>
    </source>
</evidence>
<dbReference type="Proteomes" id="UP000322214">
    <property type="component" value="Chromosome"/>
</dbReference>
<dbReference type="SUPFAM" id="SSF52922">
    <property type="entry name" value="TK C-terminal domain-like"/>
    <property type="match status" value="1"/>
</dbReference>
<evidence type="ECO:0000259" key="6">
    <source>
        <dbReference type="SMART" id="SM00861"/>
    </source>
</evidence>
<evidence type="ECO:0000256" key="2">
    <source>
        <dbReference type="ARBA" id="ARBA00003906"/>
    </source>
</evidence>
<evidence type="ECO:0000256" key="1">
    <source>
        <dbReference type="ARBA" id="ARBA00001964"/>
    </source>
</evidence>
<dbReference type="Gene3D" id="3.40.50.970">
    <property type="match status" value="2"/>
</dbReference>
<gene>
    <name evidence="7" type="primary">bfmBAB</name>
    <name evidence="7" type="ORF">MFFC18_09840</name>
</gene>